<name>A0A8T0HJ42_CERPU</name>
<feature type="region of interest" description="Disordered" evidence="1">
    <location>
        <begin position="1"/>
        <end position="74"/>
    </location>
</feature>
<accession>A0A8T0HJ42</accession>
<evidence type="ECO:0000313" key="3">
    <source>
        <dbReference type="Proteomes" id="UP000822688"/>
    </source>
</evidence>
<dbReference type="AlphaFoldDB" id="A0A8T0HJ42"/>
<protein>
    <submittedName>
        <fullName evidence="2">Uncharacterized protein</fullName>
    </submittedName>
</protein>
<dbReference type="EMBL" id="CM026427">
    <property type="protein sequence ID" value="KAG0570816.1"/>
    <property type="molecule type" value="Genomic_DNA"/>
</dbReference>
<keyword evidence="3" id="KW-1185">Reference proteome</keyword>
<evidence type="ECO:0000256" key="1">
    <source>
        <dbReference type="SAM" id="MobiDB-lite"/>
    </source>
</evidence>
<proteinExistence type="predicted"/>
<organism evidence="2 3">
    <name type="scientific">Ceratodon purpureus</name>
    <name type="common">Fire moss</name>
    <name type="synonym">Dicranum purpureum</name>
    <dbReference type="NCBI Taxonomy" id="3225"/>
    <lineage>
        <taxon>Eukaryota</taxon>
        <taxon>Viridiplantae</taxon>
        <taxon>Streptophyta</taxon>
        <taxon>Embryophyta</taxon>
        <taxon>Bryophyta</taxon>
        <taxon>Bryophytina</taxon>
        <taxon>Bryopsida</taxon>
        <taxon>Dicranidae</taxon>
        <taxon>Pseudoditrichales</taxon>
        <taxon>Ditrichaceae</taxon>
        <taxon>Ceratodon</taxon>
    </lineage>
</organism>
<gene>
    <name evidence="2" type="ORF">KC19_6G189400</name>
</gene>
<reference evidence="2 3" key="1">
    <citation type="submission" date="2020-06" db="EMBL/GenBank/DDBJ databases">
        <title>WGS assembly of Ceratodon purpureus strain R40.</title>
        <authorList>
            <person name="Carey S.B."/>
            <person name="Jenkins J."/>
            <person name="Shu S."/>
            <person name="Lovell J.T."/>
            <person name="Sreedasyam A."/>
            <person name="Maumus F."/>
            <person name="Tiley G.P."/>
            <person name="Fernandez-Pozo N."/>
            <person name="Barry K."/>
            <person name="Chen C."/>
            <person name="Wang M."/>
            <person name="Lipzen A."/>
            <person name="Daum C."/>
            <person name="Saski C.A."/>
            <person name="Payton A.C."/>
            <person name="Mcbreen J.C."/>
            <person name="Conrad R.E."/>
            <person name="Kollar L.M."/>
            <person name="Olsson S."/>
            <person name="Huttunen S."/>
            <person name="Landis J.B."/>
            <person name="Wickett N.J."/>
            <person name="Johnson M.G."/>
            <person name="Rensing S.A."/>
            <person name="Grimwood J."/>
            <person name="Schmutz J."/>
            <person name="Mcdaniel S.F."/>
        </authorList>
    </citation>
    <scope>NUCLEOTIDE SEQUENCE [LARGE SCALE GENOMIC DNA]</scope>
    <source>
        <strain evidence="2 3">R40</strain>
    </source>
</reference>
<dbReference type="Proteomes" id="UP000822688">
    <property type="component" value="Chromosome 6"/>
</dbReference>
<sequence>MPHPNPKSKPAESWKKHHPRPSIHNQSSHDPKLQKQPHSFPDSTRPDHSTPEIPVDESRNATIAHKKSFERKRSASMITRMQFREEKAEHQATMMPICACAIGNCGARRST</sequence>
<evidence type="ECO:0000313" key="2">
    <source>
        <dbReference type="EMBL" id="KAG0570816.1"/>
    </source>
</evidence>
<comment type="caution">
    <text evidence="2">The sequence shown here is derived from an EMBL/GenBank/DDBJ whole genome shotgun (WGS) entry which is preliminary data.</text>
</comment>